<dbReference type="GO" id="GO:0005789">
    <property type="term" value="C:endoplasmic reticulum membrane"/>
    <property type="evidence" value="ECO:0007669"/>
    <property type="project" value="UniProtKB-SubCell"/>
</dbReference>
<dbReference type="SUPFAM" id="SSF81811">
    <property type="entry name" value="Helical domain of Sec23/24"/>
    <property type="match status" value="1"/>
</dbReference>
<feature type="transmembrane region" description="Helical" evidence="11">
    <location>
        <begin position="117"/>
        <end position="136"/>
    </location>
</feature>
<dbReference type="Gene3D" id="2.30.30.380">
    <property type="entry name" value="Zn-finger domain of Sec23/24"/>
    <property type="match status" value="1"/>
</dbReference>
<dbReference type="GO" id="GO:0008270">
    <property type="term" value="F:zinc ion binding"/>
    <property type="evidence" value="ECO:0007669"/>
    <property type="project" value="InterPro"/>
</dbReference>
<dbReference type="SUPFAM" id="SSF82919">
    <property type="entry name" value="Zn-finger domain of Sec23/24"/>
    <property type="match status" value="1"/>
</dbReference>
<proteinExistence type="inferred from homology"/>
<keyword evidence="8" id="KW-0333">Golgi apparatus</keyword>
<evidence type="ECO:0000256" key="3">
    <source>
        <dbReference type="ARBA" id="ARBA00008334"/>
    </source>
</evidence>
<dbReference type="Pfam" id="PF08033">
    <property type="entry name" value="Sec23_BS"/>
    <property type="match status" value="1"/>
</dbReference>
<dbReference type="Gene3D" id="3.40.50.410">
    <property type="entry name" value="von Willebrand factor, type A domain"/>
    <property type="match status" value="1"/>
</dbReference>
<keyword evidence="4" id="KW-0813">Transport</keyword>
<evidence type="ECO:0000256" key="9">
    <source>
        <dbReference type="ARBA" id="ARBA00023136"/>
    </source>
</evidence>
<evidence type="ECO:0000256" key="7">
    <source>
        <dbReference type="ARBA" id="ARBA00022927"/>
    </source>
</evidence>
<evidence type="ECO:0000259" key="16">
    <source>
        <dbReference type="Pfam" id="PF08033"/>
    </source>
</evidence>
<evidence type="ECO:0000256" key="10">
    <source>
        <dbReference type="SAM" id="MobiDB-lite"/>
    </source>
</evidence>
<dbReference type="InterPro" id="IPR002654">
    <property type="entry name" value="Glyco_trans_25"/>
</dbReference>
<sequence>MVQMQLSTLPTTHKGSTAYDRVATAADLSDDEDEFVVGLRKADSWKNVVFQLVGSVGATTAMLFSTKAMFSSVHSPSPHNRLSVAVFLALLHQIFLYITALVFCAPIPHKSLSTRGLIRLVVLATLTTIISYWSLMMLPLEAFQQVTLIGLPFIILYLRRNPMSHYLPVILAYIFLIGGVAWMSTEALSNRMTYFGMLILIINFAVLVPFTGLSCGRTADIRSIAPWSIILLSVFWMVLEALQSTNVMLPRFWTKHVIAMVIVSGTSGVVAMLVPTSARSSHFAVETQIARLLIVCAISWIAKPQDVTPMKIAGLGMILSAALLHWRYPDRAYPYISSLGKARSPSQWKTRRQTMIVRLIILCIAILVISLVSMVTKSEVPRRSSRSPIMPFAQEELLHVEGNTTLGFDRIYMVNLARRADRREIMASRLHKLDMDVYITPASTYQVPAVIDRLDLLHSKPLWGWFPFGTHLSRGEVALTVSELRIFKDIVYRNFAWSLILEDDVIFDKRIATIWNPFFSVIPNDADLLYLGWCDNPPGERMATFTPNTASPFGTEYTLAVATHPSCTHAFAVSQKAAKKMLKYFDEPHVACDDAIVELVNLGILKAYSMHPPLIDQDEETPSDLAVQGWWLPFKRLGRSLSKGIRGVSEVGVVEPVRVTEADRAWARNWRARSEVQNSQTALGMQAQQPPPNFGMQQRPPHLNAPAPLQQPGRPMMPPGSPSPGIRPGPPGPGGPQMPLGMQGGGRPNAMNSPNMPVNRVGTPQGFRPHPGGQMGSVPQSPGAAQGGGFAAPPGQNFAPGQPGNFMPPQGGGGPNQGGNYGPPQPRPGNFRPPAAAPQFGGMPEQRPPSAAGQFPPGSMAAPMPRPGVPGLQQPPLHGSAGPSSPMMAAHARLPPNYIPPVSGTPPPPVSGAPPGSRGNRRAYPTADPYVNTTQVDPFSASSPFGDRPATPQTGVTSPGPPGGQPGAPQFFTPGIPGRGVPPGGAFGAQQPQAGVAPQGPQWGAQPQQAGPGGQFGQPDMNQMASSFGQMNMGNQIPSGPQAVNLLQFAPNVAELDAPVPAWISSQSSVSQHPESNADPKYKRCTMNAIPQTMTLMNKCSIPFGLLVTPYRHILAGEDPVPLINPPQIVRCRRCRTYINPWVQFVEQGSRWKCNLCFLTNEVPTFFDWDPDTRAHVDRMTRPELTHAVVEFVAPQEYMVRPPQPVVFLFIIDVSHSAVQSGMLATAARTILDTLDTIPNTDNRTKVGFITVDSALHFYNLSPNVSEPQMLVVSDLDDTFLPMPYDLLVSLTESRSLIEALLQRLADMFKNTQNVGNVLGRAVQAAHKMISAIGGKIIILQSSLPNQSEGALKPRDDPKLLGTPKEISLLQPQSGFYKNMAVSCSPTQVSMDVFLFSSQYADVATLSGCAKFTGGSVYYYPGFNAGRSEDAMKFAHEFSHFLSRPIGLEAVMRVRASKGIRMTSFHGNFFLRSTDLLSLPNVSPDNSYAVEMALTENLTTSLACFQTALLHTSSTGERRIRVITLAVPVTNNLADVFSATDQFALASLLSKKAIERALSSKIEDARDALMYKLDDILGAYKSAFTSSGQAVQLLVPDNLKLLPLFVLGLLKNAAFRATSTVPSDLRAFLMAMLYVLPPELSIAQIHPRFWALHTLGPQAGLPGADGKIVYPTSMNLSSEKLERHGLYLLENGLEMYMWVSRGVAPELIHNLFDKPSYDAIQVGKTTLPTLQNDFSVRVNNIIGKVREVRLQMMTTYPHLYVVKEDGEPSFRMQFLSQLIEDRIDASYSYHQFLSVLRERLSKVSAA</sequence>
<dbReference type="Gene3D" id="3.40.20.10">
    <property type="entry name" value="Severin"/>
    <property type="match status" value="1"/>
</dbReference>
<dbReference type="InterPro" id="IPR029006">
    <property type="entry name" value="ADF-H/Gelsolin-like_dom_sf"/>
</dbReference>
<evidence type="ECO:0000256" key="2">
    <source>
        <dbReference type="ARBA" id="ARBA00004586"/>
    </source>
</evidence>
<dbReference type="PANTHER" id="PTHR13803:SF39">
    <property type="entry name" value="SECRETORY 24AB, ISOFORM A"/>
    <property type="match status" value="1"/>
</dbReference>
<keyword evidence="5" id="KW-0256">Endoplasmic reticulum</keyword>
<organism evidence="17 18">
    <name type="scientific">Powellomyces hirtus</name>
    <dbReference type="NCBI Taxonomy" id="109895"/>
    <lineage>
        <taxon>Eukaryota</taxon>
        <taxon>Fungi</taxon>
        <taxon>Fungi incertae sedis</taxon>
        <taxon>Chytridiomycota</taxon>
        <taxon>Chytridiomycota incertae sedis</taxon>
        <taxon>Chytridiomycetes</taxon>
        <taxon>Spizellomycetales</taxon>
        <taxon>Powellomycetaceae</taxon>
        <taxon>Powellomyces</taxon>
    </lineage>
</organism>
<feature type="compositionally biased region" description="Low complexity" evidence="10">
    <location>
        <begin position="967"/>
        <end position="976"/>
    </location>
</feature>
<feature type="compositionally biased region" description="Low complexity" evidence="10">
    <location>
        <begin position="988"/>
        <end position="1010"/>
    </location>
</feature>
<feature type="domain" description="Sec23/Sec24 beta-sandwich" evidence="16">
    <location>
        <begin position="1447"/>
        <end position="1530"/>
    </location>
</feature>
<dbReference type="InterPro" id="IPR036180">
    <property type="entry name" value="Gelsolin-like_dom_sf"/>
</dbReference>
<dbReference type="SUPFAM" id="SSF53300">
    <property type="entry name" value="vWA-like"/>
    <property type="match status" value="1"/>
</dbReference>
<dbReference type="GO" id="GO:0070971">
    <property type="term" value="C:endoplasmic reticulum exit site"/>
    <property type="evidence" value="ECO:0007669"/>
    <property type="project" value="TreeGrafter"/>
</dbReference>
<evidence type="ECO:0000313" key="18">
    <source>
        <dbReference type="Proteomes" id="UP000318582"/>
    </source>
</evidence>
<comment type="subcellular location">
    <subcellularLocation>
        <location evidence="2">Endoplasmic reticulum membrane</location>
    </subcellularLocation>
    <subcellularLocation>
        <location evidence="1">Golgi apparatus membrane</location>
    </subcellularLocation>
</comment>
<dbReference type="Proteomes" id="UP000318582">
    <property type="component" value="Unassembled WGS sequence"/>
</dbReference>
<feature type="compositionally biased region" description="Polar residues" evidence="10">
    <location>
        <begin position="931"/>
        <end position="943"/>
    </location>
</feature>
<dbReference type="GO" id="GO:0030127">
    <property type="term" value="C:COPII vesicle coat"/>
    <property type="evidence" value="ECO:0007669"/>
    <property type="project" value="InterPro"/>
</dbReference>
<dbReference type="InterPro" id="IPR036175">
    <property type="entry name" value="Sec23/24_helical_dom_sf"/>
</dbReference>
<evidence type="ECO:0000256" key="5">
    <source>
        <dbReference type="ARBA" id="ARBA00022824"/>
    </source>
</evidence>
<dbReference type="PANTHER" id="PTHR13803">
    <property type="entry name" value="SEC24-RELATED PROTEIN"/>
    <property type="match status" value="1"/>
</dbReference>
<feature type="transmembrane region" description="Helical" evidence="11">
    <location>
        <begin position="256"/>
        <end position="276"/>
    </location>
</feature>
<protein>
    <submittedName>
        <fullName evidence="17">Uncharacterized protein</fullName>
    </submittedName>
</protein>
<keyword evidence="11" id="KW-0812">Transmembrane</keyword>
<dbReference type="InterPro" id="IPR012990">
    <property type="entry name" value="Beta-sandwich_Sec23_24"/>
</dbReference>
<evidence type="ECO:0000256" key="11">
    <source>
        <dbReference type="SAM" id="Phobius"/>
    </source>
</evidence>
<evidence type="ECO:0000259" key="13">
    <source>
        <dbReference type="Pfam" id="PF04810"/>
    </source>
</evidence>
<dbReference type="STRING" id="109895.A0A507DSP6"/>
<comment type="similarity">
    <text evidence="3">Belongs to the SEC23/SEC24 family. SEC24 subfamily.</text>
</comment>
<evidence type="ECO:0000256" key="1">
    <source>
        <dbReference type="ARBA" id="ARBA00004394"/>
    </source>
</evidence>
<dbReference type="InterPro" id="IPR006900">
    <property type="entry name" value="Sec23/24_helical_dom"/>
</dbReference>
<feature type="transmembrane region" description="Helical" evidence="11">
    <location>
        <begin position="194"/>
        <end position="212"/>
    </location>
</feature>
<evidence type="ECO:0000313" key="17">
    <source>
        <dbReference type="EMBL" id="TPX54764.1"/>
    </source>
</evidence>
<dbReference type="EMBL" id="QEAQ01000140">
    <property type="protein sequence ID" value="TPX54764.1"/>
    <property type="molecule type" value="Genomic_DNA"/>
</dbReference>
<evidence type="ECO:0000256" key="4">
    <source>
        <dbReference type="ARBA" id="ARBA00022448"/>
    </source>
</evidence>
<feature type="transmembrane region" description="Helical" evidence="11">
    <location>
        <begin position="142"/>
        <end position="158"/>
    </location>
</feature>
<accession>A0A507DSP6</accession>
<keyword evidence="11" id="KW-1133">Transmembrane helix</keyword>
<dbReference type="Pfam" id="PF01755">
    <property type="entry name" value="Glyco_transf_25"/>
    <property type="match status" value="1"/>
</dbReference>
<feature type="compositionally biased region" description="Pro residues" evidence="10">
    <location>
        <begin position="897"/>
        <end position="912"/>
    </location>
</feature>
<keyword evidence="6" id="KW-0931">ER-Golgi transport</keyword>
<evidence type="ECO:0000259" key="15">
    <source>
        <dbReference type="Pfam" id="PF04815"/>
    </source>
</evidence>
<dbReference type="CDD" id="cd01479">
    <property type="entry name" value="Sec24-like"/>
    <property type="match status" value="1"/>
</dbReference>
<dbReference type="SUPFAM" id="SSF82754">
    <property type="entry name" value="C-terminal, gelsolin-like domain of Sec23/24"/>
    <property type="match status" value="1"/>
</dbReference>
<dbReference type="SUPFAM" id="SSF81995">
    <property type="entry name" value="beta-sandwich domain of Sec23/24"/>
    <property type="match status" value="1"/>
</dbReference>
<dbReference type="Gene3D" id="1.20.120.730">
    <property type="entry name" value="Sec23/Sec24 helical domain"/>
    <property type="match status" value="1"/>
</dbReference>
<dbReference type="Pfam" id="PF04810">
    <property type="entry name" value="zf-Sec23_Sec24"/>
    <property type="match status" value="1"/>
</dbReference>
<feature type="compositionally biased region" description="Low complexity" evidence="10">
    <location>
        <begin position="791"/>
        <end position="809"/>
    </location>
</feature>
<feature type="compositionally biased region" description="Gly residues" evidence="10">
    <location>
        <begin position="810"/>
        <end position="821"/>
    </location>
</feature>
<evidence type="ECO:0000259" key="12">
    <source>
        <dbReference type="Pfam" id="PF01755"/>
    </source>
</evidence>
<dbReference type="Pfam" id="PF04815">
    <property type="entry name" value="Sec23_helical"/>
    <property type="match status" value="1"/>
</dbReference>
<dbReference type="InterPro" id="IPR036174">
    <property type="entry name" value="Znf_Sec23_Sec24_sf"/>
</dbReference>
<feature type="region of interest" description="Disordered" evidence="10">
    <location>
        <begin position="677"/>
        <end position="1028"/>
    </location>
</feature>
<reference evidence="17 18" key="1">
    <citation type="journal article" date="2019" name="Sci. Rep.">
        <title>Comparative genomics of chytrid fungi reveal insights into the obligate biotrophic and pathogenic lifestyle of Synchytrium endobioticum.</title>
        <authorList>
            <person name="van de Vossenberg B.T.L.H."/>
            <person name="Warris S."/>
            <person name="Nguyen H.D.T."/>
            <person name="van Gent-Pelzer M.P.E."/>
            <person name="Joly D.L."/>
            <person name="van de Geest H.C."/>
            <person name="Bonants P.J.M."/>
            <person name="Smith D.S."/>
            <person name="Levesque C.A."/>
            <person name="van der Lee T.A.J."/>
        </authorList>
    </citation>
    <scope>NUCLEOTIDE SEQUENCE [LARGE SCALE GENOMIC DNA]</scope>
    <source>
        <strain evidence="17 18">CBS 809.83</strain>
    </source>
</reference>
<evidence type="ECO:0000256" key="6">
    <source>
        <dbReference type="ARBA" id="ARBA00022892"/>
    </source>
</evidence>
<keyword evidence="18" id="KW-1185">Reference proteome</keyword>
<comment type="caution">
    <text evidence="17">The sequence shown here is derived from an EMBL/GenBank/DDBJ whole genome shotgun (WGS) entry which is preliminary data.</text>
</comment>
<dbReference type="GO" id="GO:0000139">
    <property type="term" value="C:Golgi membrane"/>
    <property type="evidence" value="ECO:0007669"/>
    <property type="project" value="UniProtKB-SubCell"/>
</dbReference>
<dbReference type="GO" id="GO:0000149">
    <property type="term" value="F:SNARE binding"/>
    <property type="evidence" value="ECO:0007669"/>
    <property type="project" value="TreeGrafter"/>
</dbReference>
<dbReference type="Gene3D" id="2.60.40.1670">
    <property type="entry name" value="beta-sandwich domain of Sec23/24"/>
    <property type="match status" value="1"/>
</dbReference>
<dbReference type="InterPro" id="IPR036465">
    <property type="entry name" value="vWFA_dom_sf"/>
</dbReference>
<name>A0A507DSP6_9FUNG</name>
<feature type="transmembrane region" description="Helical" evidence="11">
    <location>
        <begin position="82"/>
        <end position="105"/>
    </location>
</feature>
<dbReference type="Pfam" id="PF04811">
    <property type="entry name" value="Sec23_trunk"/>
    <property type="match status" value="1"/>
</dbReference>
<dbReference type="CDD" id="cd06532">
    <property type="entry name" value="Glyco_transf_25"/>
    <property type="match status" value="1"/>
</dbReference>
<feature type="transmembrane region" description="Helical" evidence="11">
    <location>
        <begin position="165"/>
        <end position="182"/>
    </location>
</feature>
<feature type="domain" description="Zinc finger Sec23/Sec24-type" evidence="13">
    <location>
        <begin position="1129"/>
        <end position="1165"/>
    </location>
</feature>
<gene>
    <name evidence="17" type="ORF">PhCBS80983_g05772</name>
</gene>
<feature type="compositionally biased region" description="Polar residues" evidence="10">
    <location>
        <begin position="677"/>
        <end position="688"/>
    </location>
</feature>
<dbReference type="InterPro" id="IPR050550">
    <property type="entry name" value="SEC23_SEC24_subfamily"/>
</dbReference>
<feature type="transmembrane region" description="Helical" evidence="11">
    <location>
        <begin position="48"/>
        <end position="70"/>
    </location>
</feature>
<dbReference type="InterPro" id="IPR006896">
    <property type="entry name" value="Sec23/24_trunk_dom"/>
</dbReference>
<keyword evidence="9 11" id="KW-0472">Membrane</keyword>
<evidence type="ECO:0000256" key="8">
    <source>
        <dbReference type="ARBA" id="ARBA00023034"/>
    </source>
</evidence>
<dbReference type="GO" id="GO:0090110">
    <property type="term" value="P:COPII-coated vesicle cargo loading"/>
    <property type="evidence" value="ECO:0007669"/>
    <property type="project" value="TreeGrafter"/>
</dbReference>
<feature type="transmembrane region" description="Helical" evidence="11">
    <location>
        <begin position="224"/>
        <end position="244"/>
    </location>
</feature>
<feature type="compositionally biased region" description="Pro residues" evidence="10">
    <location>
        <begin position="715"/>
        <end position="736"/>
    </location>
</feature>
<feature type="compositionally biased region" description="Gly residues" evidence="10">
    <location>
        <begin position="977"/>
        <end position="987"/>
    </location>
</feature>
<feature type="domain" description="Sec23/Sec24 helical" evidence="15">
    <location>
        <begin position="1541"/>
        <end position="1642"/>
    </location>
</feature>
<dbReference type="GO" id="GO:0006886">
    <property type="term" value="P:intracellular protein transport"/>
    <property type="evidence" value="ECO:0007669"/>
    <property type="project" value="InterPro"/>
</dbReference>
<feature type="domain" description="Glycosyl transferase family 25" evidence="12">
    <location>
        <begin position="410"/>
        <end position="595"/>
    </location>
</feature>
<feature type="domain" description="Sec23/Sec24 trunk" evidence="14">
    <location>
        <begin position="1203"/>
        <end position="1439"/>
    </location>
</feature>
<feature type="transmembrane region" description="Helical" evidence="11">
    <location>
        <begin position="356"/>
        <end position="376"/>
    </location>
</feature>
<dbReference type="InterPro" id="IPR041742">
    <property type="entry name" value="Sec24-like_trunk_dom"/>
</dbReference>
<evidence type="ECO:0000259" key="14">
    <source>
        <dbReference type="Pfam" id="PF04811"/>
    </source>
</evidence>
<keyword evidence="7" id="KW-0653">Protein transport</keyword>
<dbReference type="InterPro" id="IPR006895">
    <property type="entry name" value="Znf_Sec23_Sec24"/>
</dbReference>